<evidence type="ECO:0000313" key="3">
    <source>
        <dbReference type="Proteomes" id="UP000825890"/>
    </source>
</evidence>
<accession>A0A9P3FH71</accession>
<keyword evidence="3" id="KW-1185">Reference proteome</keyword>
<feature type="chain" id="PRO_5040479860" evidence="1">
    <location>
        <begin position="22"/>
        <end position="217"/>
    </location>
</feature>
<gene>
    <name evidence="2" type="ORF">CKM354_001033300</name>
</gene>
<evidence type="ECO:0000313" key="2">
    <source>
        <dbReference type="EMBL" id="GIZ47236.1"/>
    </source>
</evidence>
<dbReference type="Proteomes" id="UP000825890">
    <property type="component" value="Unassembled WGS sequence"/>
</dbReference>
<keyword evidence="1" id="KW-0732">Signal</keyword>
<comment type="caution">
    <text evidence="2">The sequence shown here is derived from an EMBL/GenBank/DDBJ whole genome shotgun (WGS) entry which is preliminary data.</text>
</comment>
<reference evidence="2 3" key="1">
    <citation type="submission" date="2021-01" db="EMBL/GenBank/DDBJ databases">
        <title>Cercospora kikuchii MAFF 305040 whole genome shotgun sequence.</title>
        <authorList>
            <person name="Kashiwa T."/>
            <person name="Suzuki T."/>
        </authorList>
    </citation>
    <scope>NUCLEOTIDE SEQUENCE [LARGE SCALE GENOMIC DNA]</scope>
    <source>
        <strain evidence="2 3">MAFF 305040</strain>
    </source>
</reference>
<name>A0A9P3FH71_9PEZI</name>
<proteinExistence type="predicted"/>
<dbReference type="AlphaFoldDB" id="A0A9P3FH71"/>
<sequence length="217" mass="22485">MRSAITLASLYLSVCAISAIAVQDTTSVKYVANFEDIPNVNPVIGFAPSTPYKGLAYTAFGLGAPVSGAITIQASSKPNAIFAPYLLTDPIAKPEISSSYSGSNVVSFDMKSVASGCYAATQNGALAPAISCTIRYTGTKAATGEEVTFDALFLVKKLNAAGVSLGPEPVQTQVFPARFSGLKSLKPRILTAALPAVGGLTAQMAFDDITYTANVRK</sequence>
<organism evidence="2 3">
    <name type="scientific">Cercospora kikuchii</name>
    <dbReference type="NCBI Taxonomy" id="84275"/>
    <lineage>
        <taxon>Eukaryota</taxon>
        <taxon>Fungi</taxon>
        <taxon>Dikarya</taxon>
        <taxon>Ascomycota</taxon>
        <taxon>Pezizomycotina</taxon>
        <taxon>Dothideomycetes</taxon>
        <taxon>Dothideomycetidae</taxon>
        <taxon>Mycosphaerellales</taxon>
        <taxon>Mycosphaerellaceae</taxon>
        <taxon>Cercospora</taxon>
    </lineage>
</organism>
<dbReference type="RefSeq" id="XP_044661723.1">
    <property type="nucleotide sequence ID" value="XM_044805788.1"/>
</dbReference>
<protein>
    <submittedName>
        <fullName evidence="2">Uncharacterized protein</fullName>
    </submittedName>
</protein>
<feature type="signal peptide" evidence="1">
    <location>
        <begin position="1"/>
        <end position="21"/>
    </location>
</feature>
<dbReference type="OrthoDB" id="3832157at2759"/>
<dbReference type="GeneID" id="68295908"/>
<dbReference type="EMBL" id="BOLY01000007">
    <property type="protein sequence ID" value="GIZ47236.1"/>
    <property type="molecule type" value="Genomic_DNA"/>
</dbReference>
<evidence type="ECO:0000256" key="1">
    <source>
        <dbReference type="SAM" id="SignalP"/>
    </source>
</evidence>